<dbReference type="SMART" id="SM00343">
    <property type="entry name" value="ZnF_C2HC"/>
    <property type="match status" value="2"/>
</dbReference>
<keyword evidence="1" id="KW-0863">Zinc-finger</keyword>
<dbReference type="GO" id="GO:0008270">
    <property type="term" value="F:zinc ion binding"/>
    <property type="evidence" value="ECO:0007669"/>
    <property type="project" value="UniProtKB-KW"/>
</dbReference>
<dbReference type="Proteomes" id="UP000683360">
    <property type="component" value="Unassembled WGS sequence"/>
</dbReference>
<feature type="compositionally biased region" description="Polar residues" evidence="2">
    <location>
        <begin position="388"/>
        <end position="399"/>
    </location>
</feature>
<name>A0A8S3U395_MYTED</name>
<reference evidence="4" key="1">
    <citation type="submission" date="2021-03" db="EMBL/GenBank/DDBJ databases">
        <authorList>
            <person name="Bekaert M."/>
        </authorList>
    </citation>
    <scope>NUCLEOTIDE SEQUENCE</scope>
</reference>
<evidence type="ECO:0000313" key="5">
    <source>
        <dbReference type="Proteomes" id="UP000683360"/>
    </source>
</evidence>
<dbReference type="AlphaFoldDB" id="A0A8S3U395"/>
<feature type="region of interest" description="Disordered" evidence="2">
    <location>
        <begin position="318"/>
        <end position="429"/>
    </location>
</feature>
<keyword evidence="5" id="KW-1185">Reference proteome</keyword>
<feature type="domain" description="CCHC-type" evidence="3">
    <location>
        <begin position="232"/>
        <end position="248"/>
    </location>
</feature>
<feature type="compositionally biased region" description="Polar residues" evidence="2">
    <location>
        <begin position="270"/>
        <end position="280"/>
    </location>
</feature>
<evidence type="ECO:0000313" key="4">
    <source>
        <dbReference type="EMBL" id="CAG2238124.1"/>
    </source>
</evidence>
<dbReference type="GO" id="GO:0003676">
    <property type="term" value="F:nucleic acid binding"/>
    <property type="evidence" value="ECO:0007669"/>
    <property type="project" value="InterPro"/>
</dbReference>
<dbReference type="InterPro" id="IPR036875">
    <property type="entry name" value="Znf_CCHC_sf"/>
</dbReference>
<dbReference type="OrthoDB" id="3863715at2759"/>
<comment type="caution">
    <text evidence="4">The sequence shown here is derived from an EMBL/GenBank/DDBJ whole genome shotgun (WGS) entry which is preliminary data.</text>
</comment>
<protein>
    <recommendedName>
        <fullName evidence="3">CCHC-type domain-containing protein</fullName>
    </recommendedName>
</protein>
<dbReference type="SUPFAM" id="SSF57756">
    <property type="entry name" value="Retrovirus zinc finger-like domains"/>
    <property type="match status" value="1"/>
</dbReference>
<sequence length="429" mass="48349">MTKSNTQEPPNMASYADAFKNGPKSDESDFISSVKPVFSQESDLFGSITNPMKSLYLTTNEMFEAIDKVVPKRSIKGLQRIRGLWRIYLDNEKERELLVSNGLELRGRSVLVYSRNPRVRSYENSTDIKIRVKDIPLSADDGQILRVLERYKCVILKHFRERLRYDNMITDCQTGDRIVICQGPLEEPIPKNIPIGKYRGTVLYRGQNDSIAKCSKCMELGHRASQCQNDWKCRNCGESGHKQIDCTKIDSAEGESIPHNTEYNEDDTSYYPSHQSNAESDNNDDINDDETQHTLGDAQPDDLLNCTIEQSQSILTTANADKTNAASQKNDPPAVRPKVFPTRKSGPTNKQANPDHVKQSRNTGQPQMTQFMQVTNQESRSTRKNENKQVNTPGKSTSGRGIEKSPVTPTEQLHDGTRNNANKRSKTAS</sequence>
<dbReference type="EMBL" id="CAJPWZ010002415">
    <property type="protein sequence ID" value="CAG2238124.1"/>
    <property type="molecule type" value="Genomic_DNA"/>
</dbReference>
<dbReference type="PROSITE" id="PS50158">
    <property type="entry name" value="ZF_CCHC"/>
    <property type="match status" value="1"/>
</dbReference>
<feature type="compositionally biased region" description="Polar residues" evidence="2">
    <location>
        <begin position="360"/>
        <end position="379"/>
    </location>
</feature>
<keyword evidence="1" id="KW-0479">Metal-binding</keyword>
<feature type="region of interest" description="Disordered" evidence="2">
    <location>
        <begin position="256"/>
        <end position="302"/>
    </location>
</feature>
<accession>A0A8S3U395</accession>
<proteinExistence type="predicted"/>
<evidence type="ECO:0000256" key="1">
    <source>
        <dbReference type="PROSITE-ProRule" id="PRU00047"/>
    </source>
</evidence>
<dbReference type="Gene3D" id="4.10.60.10">
    <property type="entry name" value="Zinc finger, CCHC-type"/>
    <property type="match status" value="1"/>
</dbReference>
<keyword evidence="1" id="KW-0862">Zinc</keyword>
<evidence type="ECO:0000256" key="2">
    <source>
        <dbReference type="SAM" id="MobiDB-lite"/>
    </source>
</evidence>
<organism evidence="4 5">
    <name type="scientific">Mytilus edulis</name>
    <name type="common">Blue mussel</name>
    <dbReference type="NCBI Taxonomy" id="6550"/>
    <lineage>
        <taxon>Eukaryota</taxon>
        <taxon>Metazoa</taxon>
        <taxon>Spiralia</taxon>
        <taxon>Lophotrochozoa</taxon>
        <taxon>Mollusca</taxon>
        <taxon>Bivalvia</taxon>
        <taxon>Autobranchia</taxon>
        <taxon>Pteriomorphia</taxon>
        <taxon>Mytilida</taxon>
        <taxon>Mytiloidea</taxon>
        <taxon>Mytilidae</taxon>
        <taxon>Mytilinae</taxon>
        <taxon>Mytilus</taxon>
    </lineage>
</organism>
<gene>
    <name evidence="4" type="ORF">MEDL_50543</name>
</gene>
<feature type="region of interest" description="Disordered" evidence="2">
    <location>
        <begin position="1"/>
        <end position="27"/>
    </location>
</feature>
<evidence type="ECO:0000259" key="3">
    <source>
        <dbReference type="PROSITE" id="PS50158"/>
    </source>
</evidence>
<dbReference type="InterPro" id="IPR001878">
    <property type="entry name" value="Znf_CCHC"/>
</dbReference>
<feature type="compositionally biased region" description="Polar residues" evidence="2">
    <location>
        <begin position="318"/>
        <end position="330"/>
    </location>
</feature>
<dbReference type="Pfam" id="PF00098">
    <property type="entry name" value="zf-CCHC"/>
    <property type="match status" value="1"/>
</dbReference>